<feature type="compositionally biased region" description="Pro residues" evidence="1">
    <location>
        <begin position="43"/>
        <end position="57"/>
    </location>
</feature>
<evidence type="ECO:0000313" key="2">
    <source>
        <dbReference type="EMBL" id="CAH2253877.1"/>
    </source>
</evidence>
<reference evidence="2" key="1">
    <citation type="submission" date="2022-03" db="EMBL/GenBank/DDBJ databases">
        <authorList>
            <person name="Alioto T."/>
            <person name="Alioto T."/>
            <person name="Gomez Garrido J."/>
        </authorList>
    </citation>
    <scope>NUCLEOTIDE SEQUENCE</scope>
</reference>
<dbReference type="EMBL" id="OW240913">
    <property type="protein sequence ID" value="CAH2253877.1"/>
    <property type="molecule type" value="Genomic_DNA"/>
</dbReference>
<gene>
    <name evidence="2" type="ORF">PECUL_23A061341</name>
</gene>
<feature type="region of interest" description="Disordered" evidence="1">
    <location>
        <begin position="36"/>
        <end position="65"/>
    </location>
</feature>
<dbReference type="Proteomes" id="UP001295444">
    <property type="component" value="Chromosome 02"/>
</dbReference>
<evidence type="ECO:0000313" key="3">
    <source>
        <dbReference type="Proteomes" id="UP001295444"/>
    </source>
</evidence>
<dbReference type="AlphaFoldDB" id="A0AAD1RHD0"/>
<feature type="compositionally biased region" description="Low complexity" evidence="1">
    <location>
        <begin position="116"/>
        <end position="127"/>
    </location>
</feature>
<name>A0AAD1RHD0_PELCU</name>
<keyword evidence="3" id="KW-1185">Reference proteome</keyword>
<organism evidence="2 3">
    <name type="scientific">Pelobates cultripes</name>
    <name type="common">Western spadefoot toad</name>
    <dbReference type="NCBI Taxonomy" id="61616"/>
    <lineage>
        <taxon>Eukaryota</taxon>
        <taxon>Metazoa</taxon>
        <taxon>Chordata</taxon>
        <taxon>Craniata</taxon>
        <taxon>Vertebrata</taxon>
        <taxon>Euteleostomi</taxon>
        <taxon>Amphibia</taxon>
        <taxon>Batrachia</taxon>
        <taxon>Anura</taxon>
        <taxon>Pelobatoidea</taxon>
        <taxon>Pelobatidae</taxon>
        <taxon>Pelobates</taxon>
    </lineage>
</organism>
<sequence>MAETMWPAGSQEVQCDPLSNLDRIFKDFWLKLKHRLQQGASQPPTPSCPPLHLPPDPQQELAAQVGPKTVRWRRIAKYVSHPPQAPTVFGCHGPAKRPLSYPLAHHTATRLHQHPQQRPAQPQRGIG</sequence>
<protein>
    <submittedName>
        <fullName evidence="2">Uncharacterized protein</fullName>
    </submittedName>
</protein>
<accession>A0AAD1RHD0</accession>
<proteinExistence type="predicted"/>
<feature type="region of interest" description="Disordered" evidence="1">
    <location>
        <begin position="99"/>
        <end position="127"/>
    </location>
</feature>
<evidence type="ECO:0000256" key="1">
    <source>
        <dbReference type="SAM" id="MobiDB-lite"/>
    </source>
</evidence>